<dbReference type="InterPro" id="IPR052939">
    <property type="entry name" value="23S_rRNA_MeTrnsfrase_RlmA"/>
</dbReference>
<feature type="domain" description="Methyltransferase" evidence="1">
    <location>
        <begin position="45"/>
        <end position="149"/>
    </location>
</feature>
<dbReference type="GO" id="GO:0008168">
    <property type="term" value="F:methyltransferase activity"/>
    <property type="evidence" value="ECO:0007669"/>
    <property type="project" value="UniProtKB-KW"/>
</dbReference>
<evidence type="ECO:0000313" key="2">
    <source>
        <dbReference type="EMBL" id="OAK75606.1"/>
    </source>
</evidence>
<comment type="caution">
    <text evidence="2">The sequence shown here is derived from an EMBL/GenBank/DDBJ whole genome shotgun (WGS) entry which is preliminary data.</text>
</comment>
<proteinExistence type="predicted"/>
<sequence>MHEIDNEHFYNEVGKVIGWDFSNVKCQSEGIEWDFYEEVTKRCKSSDILLDIGTGGGENILKIATFFFLIVGIDLSSEMVEKARINRQNTDVKNVRFFQMSSQGLQFPTDFFDIISCCHAPFAPNEIAKVLKKEGVFLTQQVSEGDKINLKRAFGRGQAFQEKDGMLKEKYVQELRKAGFSNVQSFEYDATEYYQEPEDLLFLLTHTPIIPNFGEGKEDFKILHRFMENNQTEKGIRTNSKRFMIMAEK</sequence>
<protein>
    <submittedName>
        <fullName evidence="2">SAM-dependent methyltransferase</fullName>
    </submittedName>
</protein>
<dbReference type="RefSeq" id="WP_064467509.1">
    <property type="nucleotide sequence ID" value="NZ_LDJR01000010.1"/>
</dbReference>
<organism evidence="2 3">
    <name type="scientific">Lederbergia galactosidilytica</name>
    <dbReference type="NCBI Taxonomy" id="217031"/>
    <lineage>
        <taxon>Bacteria</taxon>
        <taxon>Bacillati</taxon>
        <taxon>Bacillota</taxon>
        <taxon>Bacilli</taxon>
        <taxon>Bacillales</taxon>
        <taxon>Bacillaceae</taxon>
        <taxon>Lederbergia</taxon>
    </lineage>
</organism>
<dbReference type="EMBL" id="LDJR01000010">
    <property type="protein sequence ID" value="OAK75606.1"/>
    <property type="molecule type" value="Genomic_DNA"/>
</dbReference>
<accession>A0A178A5W7</accession>
<dbReference type="PATRIC" id="fig|217031.6.peg.268"/>
<dbReference type="InterPro" id="IPR029063">
    <property type="entry name" value="SAM-dependent_MTases_sf"/>
</dbReference>
<name>A0A178A5W7_9BACI</name>
<dbReference type="Gene3D" id="3.40.50.150">
    <property type="entry name" value="Vaccinia Virus protein VP39"/>
    <property type="match status" value="1"/>
</dbReference>
<keyword evidence="2" id="KW-0808">Transferase</keyword>
<dbReference type="AlphaFoldDB" id="A0A178A5W7"/>
<keyword evidence="3" id="KW-1185">Reference proteome</keyword>
<keyword evidence="2" id="KW-0489">Methyltransferase</keyword>
<dbReference type="GO" id="GO:0032259">
    <property type="term" value="P:methylation"/>
    <property type="evidence" value="ECO:0007669"/>
    <property type="project" value="UniProtKB-KW"/>
</dbReference>
<dbReference type="OrthoDB" id="9795864at2"/>
<reference evidence="2 3" key="1">
    <citation type="submission" date="2015-05" db="EMBL/GenBank/DDBJ databases">
        <title>Comparison of genome.</title>
        <authorList>
            <person name="Zheng Z."/>
            <person name="Sun M."/>
        </authorList>
    </citation>
    <scope>NUCLEOTIDE SEQUENCE [LARGE SCALE GENOMIC DNA]</scope>
    <source>
        <strain evidence="2 3">G25-74</strain>
    </source>
</reference>
<dbReference type="Proteomes" id="UP000077881">
    <property type="component" value="Unassembled WGS sequence"/>
</dbReference>
<dbReference type="STRING" id="217031.ABB05_01220"/>
<dbReference type="PANTHER" id="PTHR43460">
    <property type="entry name" value="METHYLTRANSFERASE"/>
    <property type="match status" value="1"/>
</dbReference>
<gene>
    <name evidence="2" type="ORF">ABB05_01220</name>
</gene>
<dbReference type="SUPFAM" id="SSF53335">
    <property type="entry name" value="S-adenosyl-L-methionine-dependent methyltransferases"/>
    <property type="match status" value="1"/>
</dbReference>
<dbReference type="CDD" id="cd02440">
    <property type="entry name" value="AdoMet_MTases"/>
    <property type="match status" value="1"/>
</dbReference>
<evidence type="ECO:0000313" key="3">
    <source>
        <dbReference type="Proteomes" id="UP000077881"/>
    </source>
</evidence>
<dbReference type="InterPro" id="IPR025714">
    <property type="entry name" value="Methyltranfer_dom"/>
</dbReference>
<dbReference type="PANTHER" id="PTHR43460:SF1">
    <property type="entry name" value="METHYLTRANSFERASE TYPE 11 DOMAIN-CONTAINING PROTEIN"/>
    <property type="match status" value="1"/>
</dbReference>
<dbReference type="Pfam" id="PF13847">
    <property type="entry name" value="Methyltransf_31"/>
    <property type="match status" value="1"/>
</dbReference>
<evidence type="ECO:0000259" key="1">
    <source>
        <dbReference type="Pfam" id="PF13847"/>
    </source>
</evidence>